<evidence type="ECO:0000313" key="4">
    <source>
        <dbReference type="EMBL" id="GMN22765.1"/>
    </source>
</evidence>
<proteinExistence type="predicted"/>
<feature type="domain" description="DC1" evidence="3">
    <location>
        <begin position="125"/>
        <end position="174"/>
    </location>
</feature>
<feature type="coiled-coil region" evidence="2">
    <location>
        <begin position="424"/>
        <end position="465"/>
    </location>
</feature>
<keyword evidence="5" id="KW-1185">Reference proteome</keyword>
<dbReference type="AlphaFoldDB" id="A0AA88CLW9"/>
<evidence type="ECO:0000256" key="2">
    <source>
        <dbReference type="SAM" id="Coils"/>
    </source>
</evidence>
<dbReference type="InterPro" id="IPR053192">
    <property type="entry name" value="Vacuole_Formation_Reg"/>
</dbReference>
<evidence type="ECO:0000256" key="1">
    <source>
        <dbReference type="ARBA" id="ARBA00022737"/>
    </source>
</evidence>
<comment type="caution">
    <text evidence="4">The sequence shown here is derived from an EMBL/GenBank/DDBJ whole genome shotgun (WGS) entry which is preliminary data.</text>
</comment>
<name>A0AA88CLW9_FICCA</name>
<evidence type="ECO:0000313" key="5">
    <source>
        <dbReference type="Proteomes" id="UP001187192"/>
    </source>
</evidence>
<dbReference type="InterPro" id="IPR004146">
    <property type="entry name" value="DC1"/>
</dbReference>
<keyword evidence="1" id="KW-0677">Repeat</keyword>
<dbReference type="EMBL" id="BTGU01001410">
    <property type="protein sequence ID" value="GMN22765.1"/>
    <property type="molecule type" value="Genomic_DNA"/>
</dbReference>
<reference evidence="4" key="1">
    <citation type="submission" date="2023-07" db="EMBL/GenBank/DDBJ databases">
        <title>draft genome sequence of fig (Ficus carica).</title>
        <authorList>
            <person name="Takahashi T."/>
            <person name="Nishimura K."/>
        </authorList>
    </citation>
    <scope>NUCLEOTIDE SEQUENCE</scope>
</reference>
<keyword evidence="2" id="KW-0175">Coiled coil</keyword>
<gene>
    <name evidence="4" type="ORF">TIFTF001_040333</name>
</gene>
<organism evidence="4 5">
    <name type="scientific">Ficus carica</name>
    <name type="common">Common fig</name>
    <dbReference type="NCBI Taxonomy" id="3494"/>
    <lineage>
        <taxon>Eukaryota</taxon>
        <taxon>Viridiplantae</taxon>
        <taxon>Streptophyta</taxon>
        <taxon>Embryophyta</taxon>
        <taxon>Tracheophyta</taxon>
        <taxon>Spermatophyta</taxon>
        <taxon>Magnoliopsida</taxon>
        <taxon>eudicotyledons</taxon>
        <taxon>Gunneridae</taxon>
        <taxon>Pentapetalae</taxon>
        <taxon>rosids</taxon>
        <taxon>fabids</taxon>
        <taxon>Rosales</taxon>
        <taxon>Moraceae</taxon>
        <taxon>Ficeae</taxon>
        <taxon>Ficus</taxon>
    </lineage>
</organism>
<protein>
    <recommendedName>
        <fullName evidence="3">DC1 domain-containing protein</fullName>
    </recommendedName>
</protein>
<dbReference type="PANTHER" id="PTHR32410:SF216">
    <property type="entry name" value="PHORBOL-ESTER_DAG-TYPE DOMAIN-CONTAINING PROTEIN"/>
    <property type="match status" value="1"/>
</dbReference>
<dbReference type="Proteomes" id="UP001187192">
    <property type="component" value="Unassembled WGS sequence"/>
</dbReference>
<evidence type="ECO:0000259" key="3">
    <source>
        <dbReference type="Pfam" id="PF03107"/>
    </source>
</evidence>
<sequence>MVGQSKVRLALRALVPEPSNELITMSDLTPSKCFRTIAVSLAIDPNKIPSLLSIIEYEGHHHPLFFIENSSSPLNECNAYDSYCKQLVVSDELSETKSIIFRCEKCGFNVHLLCGPLPPIIKYEFHIHRLTLVDSFLEDSSSDYYCDVCEERRDPRLCVYFCAECRYVAHVHCMILEVSRVLKGDYGDANLRIINERALSTSQNDTLEIMQEHKFGEPLPTLSQMIRNLKEEEQRLLAQHFEAGINYVGKSSSMSPNLQDSFYSDAFHSSEEEESDDVDSRDFRRITTRIKLFFKQKRLQLSSKNLDVQMVKIADYMVPWTLAPVLRMLFQCGLEEQVRPSPSNFQNLTSEMKSLSFSFLCHLINSMSKLRVGDVREELLRDWYCHAMFLKRLGFRISFVFQRLRQVSLAYFGLQVSRFASETSTTLTRQIENGKQKIIKLEEKMSKLKEKIAEQEAELKRYKSSPKSNFANKCLKEASILETKIAGDDRFKI</sequence>
<dbReference type="PANTHER" id="PTHR32410">
    <property type="entry name" value="CYSTEINE/HISTIDINE-RICH C1 DOMAIN FAMILY PROTEIN"/>
    <property type="match status" value="1"/>
</dbReference>
<accession>A0AA88CLW9</accession>
<dbReference type="Pfam" id="PF03107">
    <property type="entry name" value="C1_2"/>
    <property type="match status" value="1"/>
</dbReference>
<dbReference type="InterPro" id="IPR046349">
    <property type="entry name" value="C1-like_sf"/>
</dbReference>
<dbReference type="SUPFAM" id="SSF57889">
    <property type="entry name" value="Cysteine-rich domain"/>
    <property type="match status" value="1"/>
</dbReference>